<feature type="coiled-coil region" evidence="1">
    <location>
        <begin position="147"/>
        <end position="181"/>
    </location>
</feature>
<accession>A0A1D9PZY4</accession>
<organism evidence="3 4">
    <name type="scientific">Sclerotinia sclerotiorum (strain ATCC 18683 / 1980 / Ss-1)</name>
    <name type="common">White mold</name>
    <name type="synonym">Whetzelinia sclerotiorum</name>
    <dbReference type="NCBI Taxonomy" id="665079"/>
    <lineage>
        <taxon>Eukaryota</taxon>
        <taxon>Fungi</taxon>
        <taxon>Dikarya</taxon>
        <taxon>Ascomycota</taxon>
        <taxon>Pezizomycotina</taxon>
        <taxon>Leotiomycetes</taxon>
        <taxon>Helotiales</taxon>
        <taxon>Sclerotiniaceae</taxon>
        <taxon>Sclerotinia</taxon>
    </lineage>
</organism>
<feature type="compositionally biased region" description="Polar residues" evidence="2">
    <location>
        <begin position="1"/>
        <end position="19"/>
    </location>
</feature>
<keyword evidence="1" id="KW-0175">Coiled coil</keyword>
<feature type="region of interest" description="Disordered" evidence="2">
    <location>
        <begin position="1"/>
        <end position="43"/>
    </location>
</feature>
<name>A0A1D9PZY4_SCLS1</name>
<dbReference type="OMA" id="TCKEWIY"/>
<feature type="compositionally biased region" description="Basic and acidic residues" evidence="2">
    <location>
        <begin position="73"/>
        <end position="119"/>
    </location>
</feature>
<dbReference type="OrthoDB" id="3560585at2759"/>
<sequence length="331" mass="39283">MSSQSNESSQRGEGSQNQRLLEVDENSNVDMKPASKPKRGIWRKALGLGNKAEMNEEKMKKITKEINKIQEDIRKTEDNHENNQKRKRTYREQFLREYLGERQETTEEEEERKLKHPGTDAHPNVSAMKRRWQEYDRIARAGADDLLGTLRRSEQNLYSQLEELERQHEKLKGKDKISTRERERLQLQELKEKDDISIEEAKNRLRQSTPSVVSEKPSYFKERKPSSSPEELKMEMMLEWEDETCKEWIYDHLEDYLETYEMKHVKDDLAQMQEICGQRMFKATEGEWQDWLYDAGRVMHCKLQSIVKPAMEKRTVEERNCGSGSDHILVL</sequence>
<dbReference type="RefSeq" id="XP_001598442.1">
    <property type="nucleotide sequence ID" value="XM_001598392.1"/>
</dbReference>
<dbReference type="Proteomes" id="UP000177798">
    <property type="component" value="Chromosome 3"/>
</dbReference>
<evidence type="ECO:0000313" key="3">
    <source>
        <dbReference type="EMBL" id="APA07863.1"/>
    </source>
</evidence>
<feature type="compositionally biased region" description="Basic and acidic residues" evidence="2">
    <location>
        <begin position="218"/>
        <end position="227"/>
    </location>
</feature>
<gene>
    <name evidence="3" type="ORF">sscle_03g026330</name>
</gene>
<protein>
    <submittedName>
        <fullName evidence="3">Uncharacterized protein</fullName>
    </submittedName>
</protein>
<evidence type="ECO:0000256" key="2">
    <source>
        <dbReference type="SAM" id="MobiDB-lite"/>
    </source>
</evidence>
<dbReference type="EMBL" id="CP017816">
    <property type="protein sequence ID" value="APA07863.1"/>
    <property type="molecule type" value="Genomic_DNA"/>
</dbReference>
<reference evidence="4" key="1">
    <citation type="journal article" date="2017" name="Genome Biol. Evol.">
        <title>The complete genome sequence of the phytopathogenic fungus Sclerotinia sclerotiorum reveals insights into the genome architecture of broad host range pathogens.</title>
        <authorList>
            <person name="Derbyshire M."/>
            <person name="Denton-Giles M."/>
            <person name="Hegedus D."/>
            <person name="Seifbarghy S."/>
            <person name="Rollins J."/>
            <person name="van Kan J."/>
            <person name="Seidl M.F."/>
            <person name="Faino L."/>
            <person name="Mbengue M."/>
            <person name="Navaud O."/>
            <person name="Raffaele S."/>
            <person name="Hammond-Kosack K."/>
            <person name="Heard S."/>
            <person name="Oliver R."/>
        </authorList>
    </citation>
    <scope>NUCLEOTIDE SEQUENCE [LARGE SCALE GENOMIC DNA]</scope>
    <source>
        <strain evidence="4">ATCC 18683 / 1980 / Ss-1</strain>
    </source>
</reference>
<dbReference type="AlphaFoldDB" id="A0A1D9PZY4"/>
<dbReference type="VEuPathDB" id="FungiDB:sscle_03g026330"/>
<feature type="region of interest" description="Disordered" evidence="2">
    <location>
        <begin position="73"/>
        <end position="127"/>
    </location>
</feature>
<proteinExistence type="predicted"/>
<feature type="region of interest" description="Disordered" evidence="2">
    <location>
        <begin position="201"/>
        <end position="227"/>
    </location>
</feature>
<dbReference type="KEGG" id="ssl:SS1G_00531"/>
<evidence type="ECO:0000313" key="4">
    <source>
        <dbReference type="Proteomes" id="UP000177798"/>
    </source>
</evidence>
<evidence type="ECO:0000256" key="1">
    <source>
        <dbReference type="SAM" id="Coils"/>
    </source>
</evidence>